<feature type="domain" description="Pilus formation protein N-terminal" evidence="4">
    <location>
        <begin position="23"/>
        <end position="83"/>
    </location>
</feature>
<proteinExistence type="inferred from homology"/>
<keyword evidence="6" id="KW-1185">Reference proteome</keyword>
<dbReference type="Proteomes" id="UP000287330">
    <property type="component" value="Unassembled WGS sequence"/>
</dbReference>
<evidence type="ECO:0000256" key="1">
    <source>
        <dbReference type="RuleBase" id="RU004003"/>
    </source>
</evidence>
<dbReference type="PANTHER" id="PTHR30332:SF17">
    <property type="entry name" value="TYPE IV PILIATION SYSTEM PROTEIN DR_0774-RELATED"/>
    <property type="match status" value="1"/>
</dbReference>
<evidence type="ECO:0000259" key="3">
    <source>
        <dbReference type="Pfam" id="PF00263"/>
    </source>
</evidence>
<evidence type="ECO:0000313" key="6">
    <source>
        <dbReference type="Proteomes" id="UP000287330"/>
    </source>
</evidence>
<evidence type="ECO:0000256" key="2">
    <source>
        <dbReference type="SAM" id="SignalP"/>
    </source>
</evidence>
<feature type="domain" description="Type II/III secretion system secretin-like" evidence="3">
    <location>
        <begin position="206"/>
        <end position="362"/>
    </location>
</feature>
<evidence type="ECO:0000259" key="4">
    <source>
        <dbReference type="Pfam" id="PF13629"/>
    </source>
</evidence>
<dbReference type="OrthoDB" id="9775455at2"/>
<sequence>MLNRLMTLVLLIVAPACFATSVDELTITVGQSERIRITSGTQVMVANESLAQAKLVSEDTLLVRGLMAGTTDMWLIGPHDKRIVITVVHAVPASVIGRLEAWQRDYPDFSFHHVGNQIELKGTLPDAKRASLQKLIAPYPNIIDQTSATRVERPMLRLKVTILEIKQQFVRQLGIQWDSQIAGPNWQWGRQGGVEWSPLLMSNIQLLEQQGAAKLLATPVLTTQSGQPASFLAGGEIPIPQVVGQGMQDLTFREYGVRLTIEPVIGMDNQITAKLSAEVSNLDPAVEVNGVPGILTRRTEAVLSSQHGETVVLSGLLSADSSESEAGLPGLNRLPIAGEAFKQRGQRNQHTELLIFVTSEIVAQDYQRHALKRRHQQQARQWYQQAGCIGLKE</sequence>
<dbReference type="InterPro" id="IPR050810">
    <property type="entry name" value="Bact_Secretion_Sys_Channel"/>
</dbReference>
<organism evidence="5 6">
    <name type="scientific">Idiomarina fontislapidosi</name>
    <dbReference type="NCBI Taxonomy" id="263723"/>
    <lineage>
        <taxon>Bacteria</taxon>
        <taxon>Pseudomonadati</taxon>
        <taxon>Pseudomonadota</taxon>
        <taxon>Gammaproteobacteria</taxon>
        <taxon>Alteromonadales</taxon>
        <taxon>Idiomarinaceae</taxon>
        <taxon>Idiomarina</taxon>
    </lineage>
</organism>
<reference evidence="6" key="1">
    <citation type="journal article" date="2018" name="Front. Microbiol.">
        <title>Genome-Based Analysis Reveals the Taxonomy and Diversity of the Family Idiomarinaceae.</title>
        <authorList>
            <person name="Liu Y."/>
            <person name="Lai Q."/>
            <person name="Shao Z."/>
        </authorList>
    </citation>
    <scope>NUCLEOTIDE SEQUENCE [LARGE SCALE GENOMIC DNA]</scope>
    <source>
        <strain evidence="6">F23</strain>
    </source>
</reference>
<name>A0A432YBN5_9GAMM</name>
<accession>A0A432YBN5</accession>
<comment type="caution">
    <text evidence="5">The sequence shown here is derived from an EMBL/GenBank/DDBJ whole genome shotgun (WGS) entry which is preliminary data.</text>
</comment>
<keyword evidence="2" id="KW-0732">Signal</keyword>
<evidence type="ECO:0000313" key="5">
    <source>
        <dbReference type="EMBL" id="RUO58276.1"/>
    </source>
</evidence>
<comment type="similarity">
    <text evidence="1">Belongs to the bacterial secretin family.</text>
</comment>
<dbReference type="InterPro" id="IPR032789">
    <property type="entry name" value="T2SS-T3SS_pil_N"/>
</dbReference>
<dbReference type="Pfam" id="PF13629">
    <property type="entry name" value="T2SS-T3SS_pil_N"/>
    <property type="match status" value="1"/>
</dbReference>
<dbReference type="AlphaFoldDB" id="A0A432YBN5"/>
<feature type="chain" id="PRO_5019267994" evidence="2">
    <location>
        <begin position="20"/>
        <end position="393"/>
    </location>
</feature>
<dbReference type="RefSeq" id="WP_110572429.1">
    <property type="nucleotide sequence ID" value="NZ_PIPV01000001.1"/>
</dbReference>
<dbReference type="Pfam" id="PF00263">
    <property type="entry name" value="Secretin"/>
    <property type="match status" value="1"/>
</dbReference>
<dbReference type="EMBL" id="PIPV01000001">
    <property type="protein sequence ID" value="RUO58276.1"/>
    <property type="molecule type" value="Genomic_DNA"/>
</dbReference>
<dbReference type="GO" id="GO:0009306">
    <property type="term" value="P:protein secretion"/>
    <property type="evidence" value="ECO:0007669"/>
    <property type="project" value="InterPro"/>
</dbReference>
<dbReference type="PRINTS" id="PR00811">
    <property type="entry name" value="BCTERIALGSPD"/>
</dbReference>
<gene>
    <name evidence="5" type="ORF">CWE25_01405</name>
</gene>
<dbReference type="PANTHER" id="PTHR30332">
    <property type="entry name" value="PROBABLE GENERAL SECRETION PATHWAY PROTEIN D"/>
    <property type="match status" value="1"/>
</dbReference>
<protein>
    <submittedName>
        <fullName evidence="5">Uncharacterized protein</fullName>
    </submittedName>
</protein>
<dbReference type="GO" id="GO:0015627">
    <property type="term" value="C:type II protein secretion system complex"/>
    <property type="evidence" value="ECO:0007669"/>
    <property type="project" value="TreeGrafter"/>
</dbReference>
<dbReference type="InterPro" id="IPR001775">
    <property type="entry name" value="GspD/PilQ"/>
</dbReference>
<dbReference type="InterPro" id="IPR004846">
    <property type="entry name" value="T2SS/T3SS_dom"/>
</dbReference>
<feature type="signal peptide" evidence="2">
    <location>
        <begin position="1"/>
        <end position="19"/>
    </location>
</feature>